<evidence type="ECO:0000313" key="2">
    <source>
        <dbReference type="EMBL" id="EWM53022.1"/>
    </source>
</evidence>
<sequence length="413" mass="46584">MAERMNDNMKKQKMLLITHGYPFGESEYSFLSSEIKVLETSYDLTVMAVCLPDADISIKHGGKRNFRTVRFIYKRKYTKNYILRVIADKAAVKEMLSMLPDIARGRNVLGFVKRSIVIKDVLEKIIRKNGADIIYTFWCTEETYAALQLKRKYPHLKVISRLHGYDLYKERNSFCIQPMHKTAASEADLLVFISKNGERYFKKEFPGTTETMVSYLGSGDFGRIKKGSECSYTIVSCSNIIGLKRLGRITEALSRSGVGLRWIHIGEGERSETEQQYAHKLLDGSSCTFEFLGSVPNDKIAEIYHKNAPDLFINASSTEGLPVSIMEAFSCGIPVIAPDVGGISEIVSDGINGYLMSAEADPDELVSAIERFYSMSDEERMAMAENAHKTFLTAFNAQTNAEEFVKALKKRFQ</sequence>
<evidence type="ECO:0000313" key="3">
    <source>
        <dbReference type="Proteomes" id="UP000019365"/>
    </source>
</evidence>
<dbReference type="InterPro" id="IPR001296">
    <property type="entry name" value="Glyco_trans_1"/>
</dbReference>
<dbReference type="PATRIC" id="fig|1341157.4.peg.2507"/>
<accession>W7UX93</accession>
<reference evidence="2 3" key="1">
    <citation type="journal article" date="2014" name="PLoS ONE">
        <title>Rumen cellulosomics: divergent fiber-degrading strategies revealed by comparative genome-wide analysis of six ruminococcal strains.</title>
        <authorList>
            <person name="Dassa B."/>
            <person name="Borovok I."/>
            <person name="Ruimy-Israeli V."/>
            <person name="Lamed R."/>
            <person name="Flint H.J."/>
            <person name="Duncan S.H."/>
            <person name="Henrissat B."/>
            <person name="Coutinho P."/>
            <person name="Morrison M."/>
            <person name="Mosoni P."/>
            <person name="Yeoman C.J."/>
            <person name="White B.A."/>
            <person name="Bayer E.A."/>
        </authorList>
    </citation>
    <scope>NUCLEOTIDE SEQUENCE [LARGE SCALE GENOMIC DNA]</scope>
    <source>
        <strain evidence="2 3">007c</strain>
    </source>
</reference>
<protein>
    <recommendedName>
        <fullName evidence="1">Glycosyl transferase family 1 domain-containing protein</fullName>
    </recommendedName>
</protein>
<dbReference type="Gene3D" id="3.40.50.2000">
    <property type="entry name" value="Glycogen Phosphorylase B"/>
    <property type="match status" value="2"/>
</dbReference>
<dbReference type="PANTHER" id="PTHR45947">
    <property type="entry name" value="SULFOQUINOVOSYL TRANSFERASE SQD2"/>
    <property type="match status" value="1"/>
</dbReference>
<dbReference type="PANTHER" id="PTHR45947:SF15">
    <property type="entry name" value="TEICHURONIC ACID BIOSYNTHESIS GLYCOSYLTRANSFERASE TUAC-RELATED"/>
    <property type="match status" value="1"/>
</dbReference>
<keyword evidence="3" id="KW-1185">Reference proteome</keyword>
<name>W7UX93_RUMFL</name>
<feature type="domain" description="Glycosyl transferase family 1" evidence="1">
    <location>
        <begin position="233"/>
        <end position="389"/>
    </location>
</feature>
<gene>
    <name evidence="2" type="ORF">RF007C_15530</name>
</gene>
<dbReference type="eggNOG" id="COG0438">
    <property type="taxonomic scope" value="Bacteria"/>
</dbReference>
<dbReference type="InterPro" id="IPR050194">
    <property type="entry name" value="Glycosyltransferase_grp1"/>
</dbReference>
<comment type="caution">
    <text evidence="2">The sequence shown here is derived from an EMBL/GenBank/DDBJ whole genome shotgun (WGS) entry which is preliminary data.</text>
</comment>
<dbReference type="EMBL" id="ATAX01000028">
    <property type="protein sequence ID" value="EWM53022.1"/>
    <property type="molecule type" value="Genomic_DNA"/>
</dbReference>
<dbReference type="SUPFAM" id="SSF53756">
    <property type="entry name" value="UDP-Glycosyltransferase/glycogen phosphorylase"/>
    <property type="match status" value="1"/>
</dbReference>
<proteinExistence type="predicted"/>
<dbReference type="GO" id="GO:0016757">
    <property type="term" value="F:glycosyltransferase activity"/>
    <property type="evidence" value="ECO:0007669"/>
    <property type="project" value="InterPro"/>
</dbReference>
<organism evidence="2 3">
    <name type="scientific">Ruminococcus flavefaciens 007c</name>
    <dbReference type="NCBI Taxonomy" id="1341157"/>
    <lineage>
        <taxon>Bacteria</taxon>
        <taxon>Bacillati</taxon>
        <taxon>Bacillota</taxon>
        <taxon>Clostridia</taxon>
        <taxon>Eubacteriales</taxon>
        <taxon>Oscillospiraceae</taxon>
        <taxon>Ruminococcus</taxon>
    </lineage>
</organism>
<dbReference type="Proteomes" id="UP000019365">
    <property type="component" value="Unassembled WGS sequence"/>
</dbReference>
<evidence type="ECO:0000259" key="1">
    <source>
        <dbReference type="Pfam" id="PF00534"/>
    </source>
</evidence>
<dbReference type="AlphaFoldDB" id="W7UX93"/>
<dbReference type="Pfam" id="PF00534">
    <property type="entry name" value="Glycos_transf_1"/>
    <property type="match status" value="1"/>
</dbReference>